<feature type="compositionally biased region" description="Polar residues" evidence="5">
    <location>
        <begin position="188"/>
        <end position="198"/>
    </location>
</feature>
<dbReference type="OrthoDB" id="1883668at2759"/>
<dbReference type="PROSITE" id="PS51005">
    <property type="entry name" value="NAC"/>
    <property type="match status" value="1"/>
</dbReference>
<reference evidence="8" key="2">
    <citation type="submission" date="2021-05" db="UniProtKB">
        <authorList>
            <consortium name="EnsemblPlants"/>
        </authorList>
    </citation>
    <scope>IDENTIFICATION</scope>
    <source>
        <strain evidence="8">subsp. malaccensis</strain>
    </source>
</reference>
<evidence type="ECO:0000259" key="6">
    <source>
        <dbReference type="PROSITE" id="PS51005"/>
    </source>
</evidence>
<dbReference type="PANTHER" id="PTHR31744:SF65">
    <property type="entry name" value="TRANSCRIPTION FACTOR JUNGBRUNNEN 1"/>
    <property type="match status" value="1"/>
</dbReference>
<keyword evidence="4" id="KW-0539">Nucleus</keyword>
<evidence type="ECO:0000256" key="1">
    <source>
        <dbReference type="ARBA" id="ARBA00023015"/>
    </source>
</evidence>
<dbReference type="Gramene" id="Ma04_t29550.1">
    <property type="protein sequence ID" value="Ma04_p29550.1"/>
    <property type="gene ID" value="Ma04_g29550"/>
</dbReference>
<evidence type="ECO:0000256" key="5">
    <source>
        <dbReference type="SAM" id="MobiDB-lite"/>
    </source>
</evidence>
<evidence type="ECO:0000313" key="8">
    <source>
        <dbReference type="EnsemblPlants" id="Ma04_p29550.1"/>
    </source>
</evidence>
<proteinExistence type="predicted"/>
<feature type="region of interest" description="Disordered" evidence="5">
    <location>
        <begin position="173"/>
        <end position="199"/>
    </location>
</feature>
<dbReference type="Gene3D" id="2.170.150.80">
    <property type="entry name" value="NAC domain"/>
    <property type="match status" value="1"/>
</dbReference>
<sequence>MWREKGRVMEDEDVVPLPGFRFRPTDEEIVGFYLRRKVDEKPLSVEVIKEMDIYKYDPWDLPKVRSTGCEEYFFCRRGRKYKNSIRPNRVTGSGFWKATGVDRPIYAAGNSGDCIGLKKSLVFYSRGRTAAAKGTKTEWMMHEFRLPCDSPCTQEAEVWTICRVFKRSVSHRANPNSWKASDHKEQTPPESSSESFNGNYFHGGQWNSTNQASVPLCSDTVQSPSMNEFFSGDDNWDELGRIMNSMISNI</sequence>
<keyword evidence="1" id="KW-0805">Transcription regulation</keyword>
<name>A0A804IVC2_MUSAM</name>
<dbReference type="Proteomes" id="UP000012960">
    <property type="component" value="Unplaced"/>
</dbReference>
<dbReference type="InterPro" id="IPR036093">
    <property type="entry name" value="NAC_dom_sf"/>
</dbReference>
<dbReference type="GO" id="GO:0003677">
    <property type="term" value="F:DNA binding"/>
    <property type="evidence" value="ECO:0007669"/>
    <property type="project" value="UniProtKB-KW"/>
</dbReference>
<dbReference type="PANTHER" id="PTHR31744">
    <property type="entry name" value="PROTEIN CUP-SHAPED COTYLEDON 2-RELATED"/>
    <property type="match status" value="1"/>
</dbReference>
<evidence type="ECO:0000313" key="7">
    <source>
        <dbReference type="EMBL" id="CAG1843761.1"/>
    </source>
</evidence>
<dbReference type="AlphaFoldDB" id="A0A804IVC2"/>
<protein>
    <submittedName>
        <fullName evidence="7">(wild Malaysian banana) hypothetical protein</fullName>
    </submittedName>
</protein>
<evidence type="ECO:0000256" key="2">
    <source>
        <dbReference type="ARBA" id="ARBA00023125"/>
    </source>
</evidence>
<evidence type="ECO:0000313" key="9">
    <source>
        <dbReference type="Proteomes" id="UP000012960"/>
    </source>
</evidence>
<gene>
    <name evidence="7" type="ORF">GSMUA_135560.1</name>
</gene>
<evidence type="ECO:0000256" key="3">
    <source>
        <dbReference type="ARBA" id="ARBA00023163"/>
    </source>
</evidence>
<organism evidence="8 9">
    <name type="scientific">Musa acuminata subsp. malaccensis</name>
    <name type="common">Wild banana</name>
    <name type="synonym">Musa malaccensis</name>
    <dbReference type="NCBI Taxonomy" id="214687"/>
    <lineage>
        <taxon>Eukaryota</taxon>
        <taxon>Viridiplantae</taxon>
        <taxon>Streptophyta</taxon>
        <taxon>Embryophyta</taxon>
        <taxon>Tracheophyta</taxon>
        <taxon>Spermatophyta</taxon>
        <taxon>Magnoliopsida</taxon>
        <taxon>Liliopsida</taxon>
        <taxon>Zingiberales</taxon>
        <taxon>Musaceae</taxon>
        <taxon>Musa</taxon>
    </lineage>
</organism>
<dbReference type="OMA" id="VSHRANP"/>
<dbReference type="GO" id="GO:0006355">
    <property type="term" value="P:regulation of DNA-templated transcription"/>
    <property type="evidence" value="ECO:0007669"/>
    <property type="project" value="InterPro"/>
</dbReference>
<feature type="domain" description="NAC" evidence="6">
    <location>
        <begin position="16"/>
        <end position="167"/>
    </location>
</feature>
<keyword evidence="9" id="KW-1185">Reference proteome</keyword>
<dbReference type="EMBL" id="HG996469">
    <property type="protein sequence ID" value="CAG1843761.1"/>
    <property type="molecule type" value="Genomic_DNA"/>
</dbReference>
<dbReference type="Pfam" id="PF02365">
    <property type="entry name" value="NAM"/>
    <property type="match status" value="1"/>
</dbReference>
<accession>A0A804IVC2</accession>
<dbReference type="InterPro" id="IPR003441">
    <property type="entry name" value="NAC-dom"/>
</dbReference>
<keyword evidence="3" id="KW-0804">Transcription</keyword>
<dbReference type="EnsemblPlants" id="Ma04_t29550.1">
    <property type="protein sequence ID" value="Ma04_p29550.1"/>
    <property type="gene ID" value="Ma04_g29550"/>
</dbReference>
<evidence type="ECO:0000256" key="4">
    <source>
        <dbReference type="ARBA" id="ARBA00023242"/>
    </source>
</evidence>
<dbReference type="SUPFAM" id="SSF101941">
    <property type="entry name" value="NAC domain"/>
    <property type="match status" value="1"/>
</dbReference>
<reference evidence="7" key="1">
    <citation type="submission" date="2021-03" db="EMBL/GenBank/DDBJ databases">
        <authorList>
            <consortium name="Genoscope - CEA"/>
            <person name="William W."/>
        </authorList>
    </citation>
    <scope>NUCLEOTIDE SEQUENCE</scope>
    <source>
        <strain evidence="7">Doubled-haploid Pahang</strain>
    </source>
</reference>
<keyword evidence="2" id="KW-0238">DNA-binding</keyword>